<protein>
    <submittedName>
        <fullName evidence="2">Putative peptidoglycan binding domain protein</fullName>
    </submittedName>
</protein>
<dbReference type="InterPro" id="IPR036365">
    <property type="entry name" value="PGBD-like_sf"/>
</dbReference>
<accession>A0A1M4EQN4</accession>
<feature type="domain" description="Rv2525c-like glycoside hydrolase-like" evidence="1">
    <location>
        <begin position="306"/>
        <end position="490"/>
    </location>
</feature>
<dbReference type="EMBL" id="LT559118">
    <property type="protein sequence ID" value="SBP01125.1"/>
    <property type="molecule type" value="Genomic_DNA"/>
</dbReference>
<dbReference type="Gene3D" id="3.20.20.80">
    <property type="entry name" value="Glycosidases"/>
    <property type="match status" value="1"/>
</dbReference>
<dbReference type="SUPFAM" id="SSF51445">
    <property type="entry name" value="(Trans)glycosidases"/>
    <property type="match status" value="1"/>
</dbReference>
<gene>
    <name evidence="2" type="ORF">BN4615_P10641</name>
</gene>
<dbReference type="InterPro" id="IPR017853">
    <property type="entry name" value="GH"/>
</dbReference>
<dbReference type="AlphaFoldDB" id="A0A1M4EQN4"/>
<dbReference type="SUPFAM" id="SSF47090">
    <property type="entry name" value="PGBD-like"/>
    <property type="match status" value="2"/>
</dbReference>
<evidence type="ECO:0000259" key="1">
    <source>
        <dbReference type="Pfam" id="PF08924"/>
    </source>
</evidence>
<reference evidence="2" key="1">
    <citation type="submission" date="2016-04" db="EMBL/GenBank/DDBJ databases">
        <authorList>
            <person name="Evans L.H."/>
            <person name="Alamgir A."/>
            <person name="Owens N."/>
            <person name="Weber N.D."/>
            <person name="Virtaneva K."/>
            <person name="Barbian K."/>
            <person name="Babar A."/>
            <person name="Rosenke K."/>
        </authorList>
    </citation>
    <scope>NUCLEOTIDE SEQUENCE</scope>
    <source>
        <strain evidence="2">Nono1</strain>
    </source>
</reference>
<dbReference type="Pfam" id="PF08924">
    <property type="entry name" value="Rv2525c_GlyHyd-like"/>
    <property type="match status" value="1"/>
</dbReference>
<proteinExistence type="predicted"/>
<dbReference type="CDD" id="cd06418">
    <property type="entry name" value="GH25_BacA-like"/>
    <property type="match status" value="1"/>
</dbReference>
<evidence type="ECO:0000313" key="2">
    <source>
        <dbReference type="EMBL" id="SBP01125.1"/>
    </source>
</evidence>
<name>A0A1M4EQN4_9ACTN</name>
<dbReference type="RefSeq" id="WP_225269658.1">
    <property type="nucleotide sequence ID" value="NZ_CP084058.1"/>
</dbReference>
<dbReference type="InterPro" id="IPR015020">
    <property type="entry name" value="Rv2525c-like_Glyco_Hydro-like"/>
</dbReference>
<sequence length="751" mass="81582">MDEMVLRAQRFINTTYGSVPGITKVVEDGITGWATMYALTRCLQHQLGITTLSNNFGPTTLSTLTSQYPSITRSTGAPANLVRIVQSGLYCKGYDGGEIDGIYNDRVSAAVQQLKANSGTQNAFPGDAMVPKLFKALLTMDAYVVTANGSASVRSIQQWMNSRYVNRTNFFVIPCDGHFSRDVQKAMMLACQFELGQSDSEADGIFGPKTLNGLAARGIAQGSTGVFVQLFSAAMIFNRRLGTTFTATYDANLTARVVDFQNFARLAPTGTGDKQTWASLLVSTGDSSRRGTAADCVTQITPARAQTLKGLGYQVVGRYLTNVPNTSLNKKIQPGELAVIAQEGLRVFPIYQTYGGAVTYFNATQGAADAAAALDAARGYGFKPGTRIYFAVDYDALDSDVTSNILPHFRAIRTRFNQLGSEYAIGIYGPRNVCSRVAAEGLSTASFVAGMSTGFSGNLGFPLPDDWAFDQISTITIGAGDGAIEIDNNINSGRDSGQNSFNDVPTGAKPDVPFNSASRDAILAELLAYIKSLGDLPEGNVIENAWLYLTPASLDITLRHDALITALSRAFGMRKALIQTPLFWELRNNRIDDAAVDGLVLATYAYREAFELWEKNMSGPPPQPPIIMKDDSSTGLGQIFADTAIRSRNHCASVGIISDSTLDPADWHDVWRVWRQLKDDDEYSVSTIPLVNIWGAADIGQRRPALDYTENEAGLILKRYNGTSSQADVYRQKTLPIYRIFEKYNSAARNV</sequence>
<organism evidence="2">
    <name type="scientific">Nonomuraea gerenzanensis</name>
    <dbReference type="NCBI Taxonomy" id="93944"/>
    <lineage>
        <taxon>Bacteria</taxon>
        <taxon>Bacillati</taxon>
        <taxon>Actinomycetota</taxon>
        <taxon>Actinomycetes</taxon>
        <taxon>Streptosporangiales</taxon>
        <taxon>Streptosporangiaceae</taxon>
        <taxon>Nonomuraea</taxon>
    </lineage>
</organism>